<protein>
    <submittedName>
        <fullName evidence="1">Clathrin interactor EPSIN 1 isoform X1</fullName>
    </submittedName>
</protein>
<accession>A0A2P2L1P3</accession>
<dbReference type="AlphaFoldDB" id="A0A2P2L1P3"/>
<proteinExistence type="predicted"/>
<dbReference type="EMBL" id="GGEC01031417">
    <property type="protein sequence ID" value="MBX11901.1"/>
    <property type="molecule type" value="Transcribed_RNA"/>
</dbReference>
<sequence>MCPPLEKIKRLSCKKSGFWDRWITVRDLQILQEEVDIWKIEA</sequence>
<organism evidence="1">
    <name type="scientific">Rhizophora mucronata</name>
    <name type="common">Asiatic mangrove</name>
    <dbReference type="NCBI Taxonomy" id="61149"/>
    <lineage>
        <taxon>Eukaryota</taxon>
        <taxon>Viridiplantae</taxon>
        <taxon>Streptophyta</taxon>
        <taxon>Embryophyta</taxon>
        <taxon>Tracheophyta</taxon>
        <taxon>Spermatophyta</taxon>
        <taxon>Magnoliopsida</taxon>
        <taxon>eudicotyledons</taxon>
        <taxon>Gunneridae</taxon>
        <taxon>Pentapetalae</taxon>
        <taxon>rosids</taxon>
        <taxon>fabids</taxon>
        <taxon>Malpighiales</taxon>
        <taxon>Rhizophoraceae</taxon>
        <taxon>Rhizophora</taxon>
    </lineage>
</organism>
<evidence type="ECO:0000313" key="1">
    <source>
        <dbReference type="EMBL" id="MBX11901.1"/>
    </source>
</evidence>
<name>A0A2P2L1P3_RHIMU</name>
<reference evidence="1" key="1">
    <citation type="submission" date="2018-02" db="EMBL/GenBank/DDBJ databases">
        <title>Rhizophora mucronata_Transcriptome.</title>
        <authorList>
            <person name="Meera S.P."/>
            <person name="Sreeshan A."/>
            <person name="Augustine A."/>
        </authorList>
    </citation>
    <scope>NUCLEOTIDE SEQUENCE</scope>
    <source>
        <tissue evidence="1">Leaf</tissue>
    </source>
</reference>